<protein>
    <submittedName>
        <fullName evidence="3 4">Endonuclease</fullName>
    </submittedName>
</protein>
<evidence type="ECO:0000313" key="5">
    <source>
        <dbReference type="Proteomes" id="UP000033457"/>
    </source>
</evidence>
<dbReference type="InterPro" id="IPR003615">
    <property type="entry name" value="HNH_nuc"/>
</dbReference>
<evidence type="ECO:0000313" key="3">
    <source>
        <dbReference type="EMBL" id="AKE40412.1"/>
    </source>
</evidence>
<dbReference type="CDD" id="cd00085">
    <property type="entry name" value="HNHc"/>
    <property type="match status" value="1"/>
</dbReference>
<keyword evidence="3" id="KW-0378">Hydrolase</keyword>
<name>A0A0F6QY83_9CORY</name>
<dbReference type="SMART" id="SM00507">
    <property type="entry name" value="HNHc"/>
    <property type="match status" value="1"/>
</dbReference>
<sequence length="421" mass="47867">MNIFELLTSVSRLGIALIVAVHTSKNSADELSMRFGSPPKVIRDWQRLGKFLFSPTTPKKTASEAEREEYRADLERLIKIRDIAQRDELSVDKLCTIFKYVKQLRTDVTTTRTQLFLELVTQAKRLSWTELNAQAKDRTRQLNKSSSFHPTTRANLSAVDGEGNRYLTARFVEKQFSDIAEYINVQVKAQQTHRSGRTDSHIRGDVILKMLREGMTPLPEATPNKCNCTNICTCSDNNTLRQKGLEPCAIMFASELFNGTERKAFSLTDGRTIYERIDDKLSNHGWAVVYDDLTLQPEVAVRIERRWFNTKHIAMASAHQILCAHPDCTEQARFGQGHHIVDFSQGGATTIENLAMLCPRHHRECTTKRARIQRNNQGELEWVYFSSGKARVNHMPVRRLSAGELVKLYADSIAHPVYAAA</sequence>
<reference evidence="3 5" key="1">
    <citation type="journal article" date="2015" name="Genome Announc.">
        <title>Complete Genome Sequence of Corynebacterium kutscheri DSM 20755, a Corynebacterial Type Strain with Remarkably Low G+C Content of Chromosomal DNA.</title>
        <authorList>
            <person name="Ruckert C."/>
            <person name="Albersmeier A."/>
            <person name="Winkler A."/>
            <person name="Tauch A."/>
        </authorList>
    </citation>
    <scope>NUCLEOTIDE SEQUENCE [LARGE SCALE GENOMIC DNA]</scope>
    <source>
        <strain evidence="3 5">DSM 20755</strain>
    </source>
</reference>
<dbReference type="AlphaFoldDB" id="A0A0F6QY83"/>
<feature type="domain" description="HNH nuclease" evidence="2">
    <location>
        <begin position="312"/>
        <end position="363"/>
    </location>
</feature>
<reference evidence="4 6" key="2">
    <citation type="submission" date="2018-12" db="EMBL/GenBank/DDBJ databases">
        <authorList>
            <consortium name="Pathogen Informatics"/>
        </authorList>
    </citation>
    <scope>NUCLEOTIDE SEQUENCE [LARGE SCALE GENOMIC DNA]</scope>
    <source>
        <strain evidence="4 6">NCTC949</strain>
    </source>
</reference>
<keyword evidence="3" id="KW-0255">Endonuclease</keyword>
<feature type="coiled-coil region" evidence="1">
    <location>
        <begin position="60"/>
        <end position="87"/>
    </location>
</feature>
<gene>
    <name evidence="4" type="ORF">NCTC949_00511</name>
    <name evidence="3" type="ORF">UL82_00895</name>
</gene>
<dbReference type="OrthoDB" id="5242272at2"/>
<evidence type="ECO:0000313" key="4">
    <source>
        <dbReference type="EMBL" id="VEH05255.1"/>
    </source>
</evidence>
<dbReference type="GO" id="GO:0003676">
    <property type="term" value="F:nucleic acid binding"/>
    <property type="evidence" value="ECO:0007669"/>
    <property type="project" value="InterPro"/>
</dbReference>
<keyword evidence="3" id="KW-0540">Nuclease</keyword>
<dbReference type="HOGENOM" id="CLU_051470_1_0_11"/>
<keyword evidence="1" id="KW-0175">Coiled coil</keyword>
<evidence type="ECO:0000256" key="1">
    <source>
        <dbReference type="SAM" id="Coils"/>
    </source>
</evidence>
<keyword evidence="5" id="KW-1185">Reference proteome</keyword>
<dbReference type="KEGG" id="cku:UL82_00895"/>
<dbReference type="GO" id="GO:0008270">
    <property type="term" value="F:zinc ion binding"/>
    <property type="evidence" value="ECO:0007669"/>
    <property type="project" value="InterPro"/>
</dbReference>
<accession>A0A0F6QY83</accession>
<evidence type="ECO:0000259" key="2">
    <source>
        <dbReference type="SMART" id="SM00507"/>
    </source>
</evidence>
<dbReference type="Proteomes" id="UP000033457">
    <property type="component" value="Chromosome"/>
</dbReference>
<dbReference type="Proteomes" id="UP000271380">
    <property type="component" value="Chromosome"/>
</dbReference>
<dbReference type="InterPro" id="IPR002711">
    <property type="entry name" value="HNH"/>
</dbReference>
<evidence type="ECO:0000313" key="6">
    <source>
        <dbReference type="Proteomes" id="UP000271380"/>
    </source>
</evidence>
<dbReference type="EMBL" id="LR134377">
    <property type="protein sequence ID" value="VEH05255.1"/>
    <property type="molecule type" value="Genomic_DNA"/>
</dbReference>
<dbReference type="GO" id="GO:0004519">
    <property type="term" value="F:endonuclease activity"/>
    <property type="evidence" value="ECO:0007669"/>
    <property type="project" value="UniProtKB-KW"/>
</dbReference>
<dbReference type="RefSeq" id="WP_046438464.1">
    <property type="nucleotide sequence ID" value="NZ_CP011312.1"/>
</dbReference>
<proteinExistence type="predicted"/>
<dbReference type="Pfam" id="PF01844">
    <property type="entry name" value="HNH"/>
    <property type="match status" value="1"/>
</dbReference>
<dbReference type="EMBL" id="CP011312">
    <property type="protein sequence ID" value="AKE40412.1"/>
    <property type="molecule type" value="Genomic_DNA"/>
</dbReference>
<organism evidence="3 5">
    <name type="scientific">Corynebacterium kutscheri</name>
    <dbReference type="NCBI Taxonomy" id="35755"/>
    <lineage>
        <taxon>Bacteria</taxon>
        <taxon>Bacillati</taxon>
        <taxon>Actinomycetota</taxon>
        <taxon>Actinomycetes</taxon>
        <taxon>Mycobacteriales</taxon>
        <taxon>Corynebacteriaceae</taxon>
        <taxon>Corynebacterium</taxon>
    </lineage>
</organism>
<dbReference type="Gene3D" id="1.10.30.50">
    <property type="match status" value="1"/>
</dbReference>